<proteinExistence type="predicted"/>
<comment type="caution">
    <text evidence="2">The sequence shown here is derived from an EMBL/GenBank/DDBJ whole genome shotgun (WGS) entry which is preliminary data.</text>
</comment>
<sequence>MIQDLFSKTNSNLFVDYAQDFIRKKAVVLAAVSLLSVQINAQKKPLDHTVYDEWQSIGYQLLSNDGNWAAYQIKTQESDNTLAVFGISTNKNFDIHRGDELKFTSDSKFAIFKIKPFYKDLKEVKIKKKKENEIAKDSIGIINLSTQKIEKLPLLKSFKYPIKGGSFVAYTKYKDDIVDSTKTKSKKPDVKKDNKKVEPSELVLRNLLTGKKESYKNVIEYDFSENGKHLIFSTKPEKKDSTDKSVYGVYLVNTSNFTKQLLVEGKGDYKHFTFNENGNQVSFVGSKEDDKVKSKVYQFYYSKLPVTGKIDSIKLDNLKSDWVISEHRSPNFSKDGKKLFVGIAPKPIVADTTLIAEDHAKVDIWHWNENDIQPMQLKNVERDKKRSYLAVVDPLQPSKFLQLADAEMNQIELVNDGNANYAIGSSDNLYRLSTQWEASSKKDYYIVDLNSGKRELFVKGLEGRVTASPSGKYIVYYNRMDHLWYSYNPVTKETNVLNKKLKVSFEDEENDMPTTAREYGLVYFTSNDDTVLIRDRYDIWEFDLTGNKKPNNVTNGYGRKNDITFKVERLHDDIKVLERNQPIYLTAFNNTTKASGVYKTIIDKSKNPELVKMSNMYAAQNMKKAKDSEVYIYTKETVINPADVYVSKDFVNETKLSSINPQQKDYIWETSEIVEWKTYSGKKAKGILYKPENFDENIQYPMIVYFYEKMTDNLNRYQEPAPTRSRLNHSYFVSNGYLVFTPDISYEDGKPGKSAEDYINSGVEALKKNKWVKGDKIGIQGQSWGGYQVAHLITRTNMYAAAWSGAPVVNMTSAYGGIRWTTGMSRQFQYEKTQSRIGKNLWEAHDLYIENSPLFYMPNVQTPVAIMHNDQDGAVPWYQGVEMFMALRRLGKPAWLLNYNGDDHNLMNRANRNDIQKRQQQFFDHYLKDLPAPKWMTTGVPATMKGIDWGFEVEDQTNTIN</sequence>
<evidence type="ECO:0000313" key="3">
    <source>
        <dbReference type="Proteomes" id="UP000608754"/>
    </source>
</evidence>
<keyword evidence="3" id="KW-1185">Reference proteome</keyword>
<dbReference type="Pfam" id="PF00326">
    <property type="entry name" value="Peptidase_S9"/>
    <property type="match status" value="1"/>
</dbReference>
<dbReference type="SUPFAM" id="SSF53474">
    <property type="entry name" value="alpha/beta-Hydrolases"/>
    <property type="match status" value="1"/>
</dbReference>
<protein>
    <submittedName>
        <fullName evidence="2">S9 family peptidase</fullName>
    </submittedName>
</protein>
<dbReference type="GO" id="GO:0006508">
    <property type="term" value="P:proteolysis"/>
    <property type="evidence" value="ECO:0007669"/>
    <property type="project" value="InterPro"/>
</dbReference>
<dbReference type="GO" id="GO:0008236">
    <property type="term" value="F:serine-type peptidase activity"/>
    <property type="evidence" value="ECO:0007669"/>
    <property type="project" value="InterPro"/>
</dbReference>
<dbReference type="InterPro" id="IPR029058">
    <property type="entry name" value="AB_hydrolase_fold"/>
</dbReference>
<reference evidence="2" key="1">
    <citation type="submission" date="2020-10" db="EMBL/GenBank/DDBJ databases">
        <authorList>
            <person name="Lu T."/>
            <person name="Wang Q."/>
            <person name="Han X."/>
        </authorList>
    </citation>
    <scope>NUCLEOTIDE SEQUENCE</scope>
    <source>
        <strain evidence="2">WQ 117</strain>
    </source>
</reference>
<accession>A0A8J7FRI6</accession>
<dbReference type="PANTHER" id="PTHR11731">
    <property type="entry name" value="PROTEASE FAMILY S9B,C DIPEPTIDYL-PEPTIDASE IV-RELATED"/>
    <property type="match status" value="1"/>
</dbReference>
<dbReference type="SUPFAM" id="SSF82171">
    <property type="entry name" value="DPP6 N-terminal domain-like"/>
    <property type="match status" value="1"/>
</dbReference>
<dbReference type="GO" id="GO:0008239">
    <property type="term" value="F:dipeptidyl-peptidase activity"/>
    <property type="evidence" value="ECO:0007669"/>
    <property type="project" value="TreeGrafter"/>
</dbReference>
<dbReference type="Proteomes" id="UP000608754">
    <property type="component" value="Unassembled WGS sequence"/>
</dbReference>
<evidence type="ECO:0000313" key="2">
    <source>
        <dbReference type="EMBL" id="MBF0596202.1"/>
    </source>
</evidence>
<dbReference type="RefSeq" id="WP_194181731.1">
    <property type="nucleotide sequence ID" value="NZ_JADGIK010000001.1"/>
</dbReference>
<dbReference type="InterPro" id="IPR050278">
    <property type="entry name" value="Serine_Prot_S9B/DPPIV"/>
</dbReference>
<dbReference type="Gene3D" id="3.40.50.1820">
    <property type="entry name" value="alpha/beta hydrolase"/>
    <property type="match status" value="1"/>
</dbReference>
<feature type="domain" description="Peptidase S9 prolyl oligopeptidase catalytic" evidence="1">
    <location>
        <begin position="753"/>
        <end position="928"/>
    </location>
</feature>
<gene>
    <name evidence="2" type="ORF">IM532_01780</name>
</gene>
<dbReference type="AlphaFoldDB" id="A0A8J7FRI6"/>
<name>A0A8J7FRI6_9FLAO</name>
<dbReference type="EMBL" id="JADGIK010000001">
    <property type="protein sequence ID" value="MBF0596202.1"/>
    <property type="molecule type" value="Genomic_DNA"/>
</dbReference>
<dbReference type="InterPro" id="IPR001375">
    <property type="entry name" value="Peptidase_S9_cat"/>
</dbReference>
<organism evidence="2 3">
    <name type="scientific">Faecalibacter rhinopitheci</name>
    <dbReference type="NCBI Taxonomy" id="2779678"/>
    <lineage>
        <taxon>Bacteria</taxon>
        <taxon>Pseudomonadati</taxon>
        <taxon>Bacteroidota</taxon>
        <taxon>Flavobacteriia</taxon>
        <taxon>Flavobacteriales</taxon>
        <taxon>Weeksellaceae</taxon>
        <taxon>Faecalibacter</taxon>
    </lineage>
</organism>
<dbReference type="PANTHER" id="PTHR11731:SF193">
    <property type="entry name" value="DIPEPTIDYL PEPTIDASE 9"/>
    <property type="match status" value="1"/>
</dbReference>
<evidence type="ECO:0000259" key="1">
    <source>
        <dbReference type="Pfam" id="PF00326"/>
    </source>
</evidence>